<evidence type="ECO:0000313" key="2">
    <source>
        <dbReference type="EMBL" id="MDQ0517905.1"/>
    </source>
</evidence>
<dbReference type="Proteomes" id="UP001223743">
    <property type="component" value="Unassembled WGS sequence"/>
</dbReference>
<dbReference type="EMBL" id="JAUSWJ010000001">
    <property type="protein sequence ID" value="MDQ0517905.1"/>
    <property type="molecule type" value="Genomic_DNA"/>
</dbReference>
<feature type="transmembrane region" description="Helical" evidence="1">
    <location>
        <begin position="46"/>
        <end position="67"/>
    </location>
</feature>
<accession>A0ABU0MAR0</accession>
<keyword evidence="1" id="KW-1133">Transmembrane helix</keyword>
<evidence type="ECO:0000256" key="1">
    <source>
        <dbReference type="SAM" id="Phobius"/>
    </source>
</evidence>
<comment type="caution">
    <text evidence="2">The sequence shown here is derived from an EMBL/GenBank/DDBJ whole genome shotgun (WGS) entry which is preliminary data.</text>
</comment>
<keyword evidence="3" id="KW-1185">Reference proteome</keyword>
<sequence length="106" mass="11014">MTDVLRMLIAPLAWLAAFSAVYGLQAILCAAPPEGTLAGISMSRVLLGLAFAAALALQGVLLAVLLSRRFGSRGGFVRTVSITGGIVGLVATLWTFFPVLALPLCR</sequence>
<feature type="transmembrane region" description="Helical" evidence="1">
    <location>
        <begin position="79"/>
        <end position="101"/>
    </location>
</feature>
<proteinExistence type="predicted"/>
<gene>
    <name evidence="2" type="ORF">QO015_003518</name>
</gene>
<dbReference type="RefSeq" id="WP_266282581.1">
    <property type="nucleotide sequence ID" value="NZ_JAPKNF010000002.1"/>
</dbReference>
<organism evidence="2 3">
    <name type="scientific">Kaistia geumhonensis</name>
    <dbReference type="NCBI Taxonomy" id="410839"/>
    <lineage>
        <taxon>Bacteria</taxon>
        <taxon>Pseudomonadati</taxon>
        <taxon>Pseudomonadota</taxon>
        <taxon>Alphaproteobacteria</taxon>
        <taxon>Hyphomicrobiales</taxon>
        <taxon>Kaistiaceae</taxon>
        <taxon>Kaistia</taxon>
    </lineage>
</organism>
<reference evidence="2 3" key="1">
    <citation type="submission" date="2023-07" db="EMBL/GenBank/DDBJ databases">
        <title>Genomic Encyclopedia of Type Strains, Phase IV (KMG-IV): sequencing the most valuable type-strain genomes for metagenomic binning, comparative biology and taxonomic classification.</title>
        <authorList>
            <person name="Goeker M."/>
        </authorList>
    </citation>
    <scope>NUCLEOTIDE SEQUENCE [LARGE SCALE GENOMIC DNA]</scope>
    <source>
        <strain evidence="2 3">B1-1</strain>
    </source>
</reference>
<keyword evidence="1" id="KW-0472">Membrane</keyword>
<evidence type="ECO:0000313" key="3">
    <source>
        <dbReference type="Proteomes" id="UP001223743"/>
    </source>
</evidence>
<protein>
    <submittedName>
        <fullName evidence="2">Uncharacterized protein</fullName>
    </submittedName>
</protein>
<name>A0ABU0MAR0_9HYPH</name>
<keyword evidence="1" id="KW-0812">Transmembrane</keyword>